<dbReference type="InterPro" id="IPR028090">
    <property type="entry name" value="JAB_dom_prok"/>
</dbReference>
<dbReference type="KEGG" id="theu:HPC62_07065"/>
<dbReference type="SUPFAM" id="SSF102712">
    <property type="entry name" value="JAB1/MPN domain"/>
    <property type="match status" value="1"/>
</dbReference>
<keyword evidence="2" id="KW-0479">Metal-binding</keyword>
<protein>
    <submittedName>
        <fullName evidence="7">M67 family metallopeptidase</fullName>
    </submittedName>
</protein>
<dbReference type="Proteomes" id="UP000505210">
    <property type="component" value="Chromosome"/>
</dbReference>
<gene>
    <name evidence="7" type="ORF">HPC62_07065</name>
</gene>
<dbReference type="PANTHER" id="PTHR34858:SF1">
    <property type="entry name" value="CYSO-CYSTEINE PEPTIDASE"/>
    <property type="match status" value="1"/>
</dbReference>
<dbReference type="Gene3D" id="3.40.140.10">
    <property type="entry name" value="Cytidine Deaminase, domain 2"/>
    <property type="match status" value="1"/>
</dbReference>
<dbReference type="GO" id="GO:0008235">
    <property type="term" value="F:metalloexopeptidase activity"/>
    <property type="evidence" value="ECO:0007669"/>
    <property type="project" value="TreeGrafter"/>
</dbReference>
<dbReference type="GO" id="GO:0008270">
    <property type="term" value="F:zinc ion binding"/>
    <property type="evidence" value="ECO:0007669"/>
    <property type="project" value="TreeGrafter"/>
</dbReference>
<keyword evidence="4" id="KW-0862">Zinc</keyword>
<dbReference type="InterPro" id="IPR051929">
    <property type="entry name" value="VirAsm_ModProt"/>
</dbReference>
<organism evidence="7 8">
    <name type="scientific">Thermoleptolyngbya sichuanensis A183</name>
    <dbReference type="NCBI Taxonomy" id="2737172"/>
    <lineage>
        <taxon>Bacteria</taxon>
        <taxon>Bacillati</taxon>
        <taxon>Cyanobacteriota</taxon>
        <taxon>Cyanophyceae</taxon>
        <taxon>Oculatellales</taxon>
        <taxon>Oculatellaceae</taxon>
        <taxon>Thermoleptolyngbya</taxon>
        <taxon>Thermoleptolyngbya sichuanensis</taxon>
    </lineage>
</organism>
<dbReference type="AlphaFoldDB" id="A0A6M8BFQ4"/>
<dbReference type="RefSeq" id="WP_172354372.1">
    <property type="nucleotide sequence ID" value="NZ_CP053661.1"/>
</dbReference>
<keyword evidence="3" id="KW-0378">Hydrolase</keyword>
<evidence type="ECO:0000256" key="1">
    <source>
        <dbReference type="ARBA" id="ARBA00022670"/>
    </source>
</evidence>
<evidence type="ECO:0000259" key="6">
    <source>
        <dbReference type="SMART" id="SM00232"/>
    </source>
</evidence>
<dbReference type="Pfam" id="PF14464">
    <property type="entry name" value="Prok-JAB"/>
    <property type="match status" value="1"/>
</dbReference>
<dbReference type="PANTHER" id="PTHR34858">
    <property type="entry name" value="CYSO-CYSTEINE PEPTIDASE"/>
    <property type="match status" value="1"/>
</dbReference>
<dbReference type="CDD" id="cd08070">
    <property type="entry name" value="MPN_like"/>
    <property type="match status" value="1"/>
</dbReference>
<dbReference type="SMART" id="SM00232">
    <property type="entry name" value="JAB_MPN"/>
    <property type="match status" value="1"/>
</dbReference>
<name>A0A6M8BFQ4_9CYAN</name>
<dbReference type="EMBL" id="CP053661">
    <property type="protein sequence ID" value="QKD81993.1"/>
    <property type="molecule type" value="Genomic_DNA"/>
</dbReference>
<dbReference type="GO" id="GO:0006508">
    <property type="term" value="P:proteolysis"/>
    <property type="evidence" value="ECO:0007669"/>
    <property type="project" value="UniProtKB-KW"/>
</dbReference>
<accession>A0A6M8BFQ4</accession>
<keyword evidence="1" id="KW-0645">Protease</keyword>
<evidence type="ECO:0000256" key="2">
    <source>
        <dbReference type="ARBA" id="ARBA00022723"/>
    </source>
</evidence>
<keyword evidence="8" id="KW-1185">Reference proteome</keyword>
<dbReference type="InterPro" id="IPR000555">
    <property type="entry name" value="JAMM/MPN+_dom"/>
</dbReference>
<proteinExistence type="predicted"/>
<evidence type="ECO:0000256" key="3">
    <source>
        <dbReference type="ARBA" id="ARBA00022801"/>
    </source>
</evidence>
<evidence type="ECO:0000256" key="5">
    <source>
        <dbReference type="ARBA" id="ARBA00023049"/>
    </source>
</evidence>
<keyword evidence="5" id="KW-0482">Metalloprotease</keyword>
<evidence type="ECO:0000313" key="8">
    <source>
        <dbReference type="Proteomes" id="UP000505210"/>
    </source>
</evidence>
<sequence>MLHLAKAHWQAIRAHAEQTYPQECCGLLLGQTASTGDETIRTVVELWTAENAWNPEAAALISDLLSQPQLANSKRDRYWIDPQEMLAAMKYGRDRQLDIIGVYHSHPDHPAVPSECDRAIAWPHYSYIIVSVSQRSAQDLLSWNLDQDHAFQAEPLIYSESS</sequence>
<evidence type="ECO:0000256" key="4">
    <source>
        <dbReference type="ARBA" id="ARBA00022833"/>
    </source>
</evidence>
<feature type="domain" description="JAB1/MPN/MOV34 metalloenzyme" evidence="6">
    <location>
        <begin position="1"/>
        <end position="156"/>
    </location>
</feature>
<evidence type="ECO:0000313" key="7">
    <source>
        <dbReference type="EMBL" id="QKD81993.1"/>
    </source>
</evidence>
<reference evidence="7 8" key="1">
    <citation type="submission" date="2020-05" db="EMBL/GenBank/DDBJ databases">
        <title>Complete genome sequence of of a novel Thermoleptolyngbya strain isolated from hot springs of Ganzi, Sichuan China.</title>
        <authorList>
            <person name="Tang J."/>
            <person name="Daroch M."/>
            <person name="Li L."/>
            <person name="Waleron K."/>
            <person name="Waleron M."/>
            <person name="Waleron M."/>
        </authorList>
    </citation>
    <scope>NUCLEOTIDE SEQUENCE [LARGE SCALE GENOMIC DNA]</scope>
    <source>
        <strain evidence="7 8">PKUAC-SCTA183</strain>
    </source>
</reference>
<dbReference type="FunFam" id="3.40.140.10:FF:000085">
    <property type="entry name" value="Mov34/MPN/PAD-1 family protein"/>
    <property type="match status" value="1"/>
</dbReference>